<dbReference type="Pfam" id="PF06250">
    <property type="entry name" value="YhcG_C"/>
    <property type="match status" value="1"/>
</dbReference>
<dbReference type="EMBL" id="JAJNAY010000001">
    <property type="protein sequence ID" value="MCD1117829.1"/>
    <property type="molecule type" value="Genomic_DNA"/>
</dbReference>
<organism evidence="3 4">
    <name type="scientific">Chryseobacterium turcicum</name>
    <dbReference type="NCBI Taxonomy" id="2898076"/>
    <lineage>
        <taxon>Bacteria</taxon>
        <taxon>Pseudomonadati</taxon>
        <taxon>Bacteroidota</taxon>
        <taxon>Flavobacteriia</taxon>
        <taxon>Flavobacteriales</taxon>
        <taxon>Weeksellaceae</taxon>
        <taxon>Chryseobacterium group</taxon>
        <taxon>Chryseobacterium</taxon>
    </lineage>
</organism>
<proteinExistence type="predicted"/>
<dbReference type="RefSeq" id="WP_230669972.1">
    <property type="nucleotide sequence ID" value="NZ_JAJNAY010000001.1"/>
</dbReference>
<dbReference type="InterPro" id="IPR053148">
    <property type="entry name" value="PD-DEXK-like_domain"/>
</dbReference>
<gene>
    <name evidence="3" type="ORF">LO744_13260</name>
</gene>
<dbReference type="Pfam" id="PF17761">
    <property type="entry name" value="DUF1016_N"/>
    <property type="match status" value="1"/>
</dbReference>
<dbReference type="PANTHER" id="PTHR30547:SF5">
    <property type="entry name" value="NUCLEASE YHCG-RELATED"/>
    <property type="match status" value="1"/>
</dbReference>
<dbReference type="GO" id="GO:0003676">
    <property type="term" value="F:nucleic acid binding"/>
    <property type="evidence" value="ECO:0007669"/>
    <property type="project" value="InterPro"/>
</dbReference>
<dbReference type="InterPro" id="IPR041527">
    <property type="entry name" value="YhcG_N"/>
</dbReference>
<accession>A0A9Q3V638</accession>
<dbReference type="PANTHER" id="PTHR30547">
    <property type="entry name" value="UNCHARACTERIZED PROTEIN YHCG-RELATED"/>
    <property type="match status" value="1"/>
</dbReference>
<dbReference type="Proteomes" id="UP001108025">
    <property type="component" value="Unassembled WGS sequence"/>
</dbReference>
<dbReference type="Gene3D" id="3.40.1350.10">
    <property type="match status" value="1"/>
</dbReference>
<evidence type="ECO:0000259" key="2">
    <source>
        <dbReference type="Pfam" id="PF17761"/>
    </source>
</evidence>
<protein>
    <submittedName>
        <fullName evidence="3">PDDEXK nuclease domain-containing protein</fullName>
    </submittedName>
</protein>
<dbReference type="AlphaFoldDB" id="A0A9Q3V638"/>
<sequence>MKEDNHLSAIDVNLLENIKSIVLKARSNAYQRINRELILTYWEIGKEIVEAERRNDIDYSTSRQIILKLSKLLTKEIGKGFSRSNLFNMRKFYLEYSSVQSPTGQFDENLFLSSIQLTWTHICELLIIEDKSKRSFYEKETVNSHWSIRELKRQIDSSLYERLLLSQGKSNKEKVLELSNKGQELTKAEDILKSPYVFEFLGIPENKPILEKDLERKLIRHIEDFLLELGKGFMFVGSQQRITINNTHYYVDMVFYNKILQCYILIELKTTKLNIADGGQLNTYLNYYKTEVNDENDNPPIGIILCAEKDEITAEYILGGFENNLFASKYITVLPDKQKLIEEVENVMNTAQ</sequence>
<evidence type="ECO:0000313" key="3">
    <source>
        <dbReference type="EMBL" id="MCD1117829.1"/>
    </source>
</evidence>
<keyword evidence="4" id="KW-1185">Reference proteome</keyword>
<feature type="domain" description="YhcG PDDEXK nuclease" evidence="1">
    <location>
        <begin position="190"/>
        <end position="340"/>
    </location>
</feature>
<feature type="domain" description="YhcG N-terminal" evidence="2">
    <location>
        <begin position="17"/>
        <end position="162"/>
    </location>
</feature>
<reference evidence="3" key="1">
    <citation type="submission" date="2021-11" db="EMBL/GenBank/DDBJ databases">
        <title>Description of novel Chryseobacterium species.</title>
        <authorList>
            <person name="Saticioglu I.B."/>
            <person name="Ay H."/>
            <person name="Altun S."/>
            <person name="Duman M."/>
        </authorList>
    </citation>
    <scope>NUCLEOTIDE SEQUENCE</scope>
    <source>
        <strain evidence="3">C-17</strain>
    </source>
</reference>
<evidence type="ECO:0000259" key="1">
    <source>
        <dbReference type="Pfam" id="PF06250"/>
    </source>
</evidence>
<dbReference type="InterPro" id="IPR009362">
    <property type="entry name" value="YhcG_C"/>
</dbReference>
<comment type="caution">
    <text evidence="3">The sequence shown here is derived from an EMBL/GenBank/DDBJ whole genome shotgun (WGS) entry which is preliminary data.</text>
</comment>
<evidence type="ECO:0000313" key="4">
    <source>
        <dbReference type="Proteomes" id="UP001108025"/>
    </source>
</evidence>
<name>A0A9Q3V638_9FLAO</name>
<dbReference type="InterPro" id="IPR011856">
    <property type="entry name" value="tRNA_endonuc-like_dom_sf"/>
</dbReference>